<evidence type="ECO:0000256" key="1">
    <source>
        <dbReference type="ARBA" id="ARBA00023015"/>
    </source>
</evidence>
<dbReference type="KEGG" id="sind:105172362"/>
<feature type="region of interest" description="Disordered" evidence="5">
    <location>
        <begin position="893"/>
        <end position="952"/>
    </location>
</feature>
<dbReference type="AlphaFoldDB" id="A0A6I9TXM1"/>
<dbReference type="GO" id="GO:0035098">
    <property type="term" value="C:ESC/E(Z) complex"/>
    <property type="evidence" value="ECO:0007669"/>
    <property type="project" value="UniProtKB-ARBA"/>
</dbReference>
<dbReference type="GeneID" id="105172362"/>
<feature type="region of interest" description="Disordered" evidence="5">
    <location>
        <begin position="498"/>
        <end position="518"/>
    </location>
</feature>
<feature type="compositionally biased region" description="Basic and acidic residues" evidence="5">
    <location>
        <begin position="104"/>
        <end position="122"/>
    </location>
</feature>
<feature type="region of interest" description="Disordered" evidence="5">
    <location>
        <begin position="672"/>
        <end position="728"/>
    </location>
</feature>
<proteinExistence type="inferred from homology"/>
<organism evidence="7 8">
    <name type="scientific">Sesamum indicum</name>
    <name type="common">Oriental sesame</name>
    <name type="synonym">Sesamum orientale</name>
    <dbReference type="NCBI Taxonomy" id="4182"/>
    <lineage>
        <taxon>Eukaryota</taxon>
        <taxon>Viridiplantae</taxon>
        <taxon>Streptophyta</taxon>
        <taxon>Embryophyta</taxon>
        <taxon>Tracheophyta</taxon>
        <taxon>Spermatophyta</taxon>
        <taxon>Magnoliopsida</taxon>
        <taxon>eudicotyledons</taxon>
        <taxon>Gunneridae</taxon>
        <taxon>Pentapetalae</taxon>
        <taxon>asterids</taxon>
        <taxon>lamiids</taxon>
        <taxon>Lamiales</taxon>
        <taxon>Pedaliaceae</taxon>
        <taxon>Sesamum</taxon>
    </lineage>
</organism>
<feature type="compositionally biased region" description="Polar residues" evidence="5">
    <location>
        <begin position="1"/>
        <end position="18"/>
    </location>
</feature>
<dbReference type="PANTHER" id="PTHR10688">
    <property type="entry name" value="PWWP DOMAIN-CONTAINING PROTEIN"/>
    <property type="match status" value="1"/>
</dbReference>
<dbReference type="Proteomes" id="UP000504604">
    <property type="component" value="Linkage group LG10"/>
</dbReference>
<dbReference type="InParanoid" id="A0A6I9TXM1"/>
<dbReference type="RefSeq" id="XP_011092054.1">
    <property type="nucleotide sequence ID" value="XM_011093752.2"/>
</dbReference>
<dbReference type="PANTHER" id="PTHR10688:SF5">
    <property type="entry name" value="PWWP DOMAIN-CONTAINING PROTEIN 1-RELATED"/>
    <property type="match status" value="1"/>
</dbReference>
<evidence type="ECO:0000256" key="4">
    <source>
        <dbReference type="ARBA" id="ARBA00060746"/>
    </source>
</evidence>
<dbReference type="SUPFAM" id="SSF63748">
    <property type="entry name" value="Tudor/PWWP/MBT"/>
    <property type="match status" value="1"/>
</dbReference>
<dbReference type="InterPro" id="IPR000313">
    <property type="entry name" value="PWWP_dom"/>
</dbReference>
<evidence type="ECO:0000256" key="5">
    <source>
        <dbReference type="SAM" id="MobiDB-lite"/>
    </source>
</evidence>
<dbReference type="GO" id="GO:2000028">
    <property type="term" value="P:regulation of photoperiodism, flowering"/>
    <property type="evidence" value="ECO:0007669"/>
    <property type="project" value="UniProtKB-ARBA"/>
</dbReference>
<evidence type="ECO:0000259" key="6">
    <source>
        <dbReference type="PROSITE" id="PS50812"/>
    </source>
</evidence>
<evidence type="ECO:0000256" key="3">
    <source>
        <dbReference type="ARBA" id="ARBA00023242"/>
    </source>
</evidence>
<feature type="region of interest" description="Disordered" evidence="5">
    <location>
        <begin position="1"/>
        <end position="42"/>
    </location>
</feature>
<accession>A0A6I9TXM1</accession>
<dbReference type="InterPro" id="IPR052657">
    <property type="entry name" value="PDP_family_Arabidopsis"/>
</dbReference>
<dbReference type="Pfam" id="PF00855">
    <property type="entry name" value="PWWP"/>
    <property type="match status" value="1"/>
</dbReference>
<dbReference type="FunCoup" id="A0A6I9TXM1">
    <property type="interactions" value="2613"/>
</dbReference>
<feature type="region of interest" description="Disordered" evidence="5">
    <location>
        <begin position="55"/>
        <end position="122"/>
    </location>
</feature>
<dbReference type="Gene3D" id="2.30.30.140">
    <property type="match status" value="1"/>
</dbReference>
<dbReference type="OrthoDB" id="62853at2759"/>
<feature type="domain" description="PWWP" evidence="6">
    <location>
        <begin position="154"/>
        <end position="215"/>
    </location>
</feature>
<feature type="compositionally biased region" description="Basic and acidic residues" evidence="5">
    <location>
        <begin position="695"/>
        <end position="728"/>
    </location>
</feature>
<dbReference type="FunFam" id="2.30.30.140:FF:000115">
    <property type="entry name" value="Tudor/PWWP/MBT superfamily protein"/>
    <property type="match status" value="1"/>
</dbReference>
<feature type="compositionally biased region" description="Basic and acidic residues" evidence="5">
    <location>
        <begin position="73"/>
        <end position="86"/>
    </location>
</feature>
<dbReference type="PROSITE" id="PS50812">
    <property type="entry name" value="PWWP"/>
    <property type="match status" value="1"/>
</dbReference>
<feature type="compositionally biased region" description="Polar residues" evidence="5">
    <location>
        <begin position="916"/>
        <end position="929"/>
    </location>
</feature>
<keyword evidence="2" id="KW-0804">Transcription</keyword>
<dbReference type="GO" id="GO:0006355">
    <property type="term" value="P:regulation of DNA-templated transcription"/>
    <property type="evidence" value="ECO:0007669"/>
    <property type="project" value="UniProtKB-ARBA"/>
</dbReference>
<reference evidence="8" key="1">
    <citation type="submission" date="2025-08" db="UniProtKB">
        <authorList>
            <consortium name="RefSeq"/>
        </authorList>
    </citation>
    <scope>IDENTIFICATION</scope>
</reference>
<name>A0A6I9TXM1_SESIN</name>
<dbReference type="SMART" id="SM00293">
    <property type="entry name" value="PWWP"/>
    <property type="match status" value="1"/>
</dbReference>
<dbReference type="CDD" id="cd05162">
    <property type="entry name" value="PWWP"/>
    <property type="match status" value="1"/>
</dbReference>
<keyword evidence="1" id="KW-0805">Transcription regulation</keyword>
<evidence type="ECO:0000256" key="2">
    <source>
        <dbReference type="ARBA" id="ARBA00023163"/>
    </source>
</evidence>
<protein>
    <submittedName>
        <fullName evidence="8">Uncharacterized protein LOC105172362</fullName>
    </submittedName>
</protein>
<keyword evidence="3" id="KW-0539">Nucleus</keyword>
<comment type="similarity">
    <text evidence="4">Belongs to the PDP family.</text>
</comment>
<gene>
    <name evidence="8" type="primary">LOC105172362</name>
</gene>
<evidence type="ECO:0000313" key="7">
    <source>
        <dbReference type="Proteomes" id="UP000504604"/>
    </source>
</evidence>
<sequence>MSASSNGGPESPSGQRTDSVGDERTFVSTGGGDSGARLGLDAVGSTDGAARVSLADADGSVETRVSSNMSESRVLKLEEEEIRRGDASGGALENQPSSSVLRGNTDDKKKADLRNGNSDKRVKSAAEDYDSILSEFDQFAAKGLGEAVGYGYEIGDMVWGKVKSHPWWPGHIYNEALASPSVRRSKREGHVLVAFFGDSSYGWFQPGELVPFEENFAEKSQQTSSRPFVKAVEEAVDELSRRRSLALACRCRNEFNFWPSSVQGNFVVDVGDYEPGVYSLTQINKARETFQPIEMLSFVQHLALTPIANQNRTIGFIKNKATVLACRKALYEEFDETYAQAFGMVPVRPPRPSAPVAVDPSKAPLSGRLVIAEALGKSKLSAKSPKTKEQLEKDKYLFKRRDEPNHIKTKKASSTQAVRAALSISLDGSGLSGMLADSGIKGHMHQTSVSGISDGQHQPTNDQASIVSDIKSFEASRKLVEGGVKKVKVHKRRAGELNAENATPIEEEKKKKKKRKKEINIERPTGELTAENVILVEKKTKKKEIRAETSTDPVQLPLANSSGVAVEKVPEMLFDVPLDANKQPGNEKDGVSGSSSLVEAQRAVDLGQVELQQLVTDLRALALNPFHGEERNCLSITLSFFLKYRSLIYQKSLVLSPPTENETSEVHSNLLPASTALHGPGDNDKSSVKLTRPSVRPDDPTKGGKKRVPPDRPEAIKKRKKLDGSEDVNKKKKLVDSEDIKKKKIINESKLSTVEKKIPQRSTELQWGDMKEITEKNVPPTLTKAGKLDSGRRMEQPARVPNPTMLVMKFPTGAGLPSGAELRAKFARFGPLDHSATRVFWKSYTCRLVFRQKVDAQAALKFAIGSSNLFGNANVRSYIREVGAEAVESEPVRVQKEDSAGVTQSRNSTLEHRTSAKVTVQPPQQSVQLKSCLKKPSAEEGGNGNGRGTRVKFILGGEGSTKTEQLSSFPEGTSSYAHSMDSVSKNLPTFVPQSTVTPLPAHQFQNFPINMPTAEPPPRSLNAPPATPTNDISQQFLSLLIRCKEVVTNLTEVLGYAPYHAL</sequence>
<evidence type="ECO:0000313" key="8">
    <source>
        <dbReference type="RefSeq" id="XP_011092054.1"/>
    </source>
</evidence>
<keyword evidence="7" id="KW-1185">Reference proteome</keyword>